<evidence type="ECO:0000256" key="1">
    <source>
        <dbReference type="ARBA" id="ARBA00022598"/>
    </source>
</evidence>
<keyword evidence="2" id="KW-0479">Metal-binding</keyword>
<keyword evidence="7" id="KW-0464">Manganese</keyword>
<evidence type="ECO:0000256" key="3">
    <source>
        <dbReference type="ARBA" id="ARBA00022741"/>
    </source>
</evidence>
<evidence type="ECO:0000313" key="9">
    <source>
        <dbReference type="EMBL" id="SVB19038.1"/>
    </source>
</evidence>
<evidence type="ECO:0000256" key="2">
    <source>
        <dbReference type="ARBA" id="ARBA00022723"/>
    </source>
</evidence>
<accession>A0A382BZ14</accession>
<dbReference type="InterPro" id="IPR008225">
    <property type="entry name" value="F420-0_g-glutamyl_ligase"/>
</dbReference>
<keyword evidence="5" id="KW-0630">Potassium</keyword>
<keyword evidence="3" id="KW-0547">Nucleotide-binding</keyword>
<organism evidence="9">
    <name type="scientific">marine metagenome</name>
    <dbReference type="NCBI Taxonomy" id="408172"/>
    <lineage>
        <taxon>unclassified sequences</taxon>
        <taxon>metagenomes</taxon>
        <taxon>ecological metagenomes</taxon>
    </lineage>
</organism>
<dbReference type="InterPro" id="IPR002847">
    <property type="entry name" value="F420-0_gamma-glut_ligase-dom"/>
</dbReference>
<dbReference type="AlphaFoldDB" id="A0A382BZ14"/>
<protein>
    <recommendedName>
        <fullName evidence="8">Coenzyme F420:L-glutamate ligase-like domain-containing protein</fullName>
    </recommendedName>
</protein>
<dbReference type="Pfam" id="PF01996">
    <property type="entry name" value="F420_ligase"/>
    <property type="match status" value="1"/>
</dbReference>
<dbReference type="PANTHER" id="PTHR47917:SF1">
    <property type="entry name" value="COENZYME F420:L-GLUTAMATE LIGASE"/>
    <property type="match status" value="1"/>
</dbReference>
<dbReference type="GO" id="GO:0005525">
    <property type="term" value="F:GTP binding"/>
    <property type="evidence" value="ECO:0007669"/>
    <property type="project" value="UniProtKB-KW"/>
</dbReference>
<sequence>MHFKSQPPSISLTALTGLPLIEKNDDLGELILSGLADNNIVIETNDVVAVAQKIVSKAEGRLVSLSDVDPSQDALDIAHQANKDPRLVELILQESNEVIRISDGVVIVEHRLGHVLANAGVDRSNIESKNKDEVALLLPLNPDESAMRIKDQIKEKTGIDVGIIITDSIGRAWRLGTIGHAIGSAGVKALMDLRFKAKDLFERELQVTCIAWADQLAAAASLVMGETNEATPVVLIQGLDIDSTEDSIQDLIRPKKEDLFR</sequence>
<evidence type="ECO:0000256" key="4">
    <source>
        <dbReference type="ARBA" id="ARBA00022842"/>
    </source>
</evidence>
<reference evidence="9" key="1">
    <citation type="submission" date="2018-05" db="EMBL/GenBank/DDBJ databases">
        <authorList>
            <person name="Lanie J.A."/>
            <person name="Ng W.-L."/>
            <person name="Kazmierczak K.M."/>
            <person name="Andrzejewski T.M."/>
            <person name="Davidsen T.M."/>
            <person name="Wayne K.J."/>
            <person name="Tettelin H."/>
            <person name="Glass J.I."/>
            <person name="Rusch D."/>
            <person name="Podicherti R."/>
            <person name="Tsui H.-C.T."/>
            <person name="Winkler M.E."/>
        </authorList>
    </citation>
    <scope>NUCLEOTIDE SEQUENCE</scope>
</reference>
<dbReference type="Gene3D" id="3.90.1660.10">
    <property type="entry name" value="CofE-like domain"/>
    <property type="match status" value="1"/>
</dbReference>
<keyword evidence="4" id="KW-0460">Magnesium</keyword>
<dbReference type="SUPFAM" id="SSF144010">
    <property type="entry name" value="CofE-like"/>
    <property type="match status" value="1"/>
</dbReference>
<dbReference type="GO" id="GO:0046872">
    <property type="term" value="F:metal ion binding"/>
    <property type="evidence" value="ECO:0007669"/>
    <property type="project" value="UniProtKB-KW"/>
</dbReference>
<proteinExistence type="predicted"/>
<name>A0A382BZ14_9ZZZZ</name>
<dbReference type="NCBIfam" id="TIGR01916">
    <property type="entry name" value="F420_cofE"/>
    <property type="match status" value="1"/>
</dbReference>
<dbReference type="EMBL" id="UINC01032033">
    <property type="protein sequence ID" value="SVB19038.1"/>
    <property type="molecule type" value="Genomic_DNA"/>
</dbReference>
<dbReference type="PANTHER" id="PTHR47917">
    <property type="match status" value="1"/>
</dbReference>
<dbReference type="GO" id="GO:0052618">
    <property type="term" value="F:coenzyme F420-0:L-glutamate ligase activity"/>
    <property type="evidence" value="ECO:0007669"/>
    <property type="project" value="TreeGrafter"/>
</dbReference>
<keyword evidence="1" id="KW-0436">Ligase</keyword>
<evidence type="ECO:0000256" key="6">
    <source>
        <dbReference type="ARBA" id="ARBA00023134"/>
    </source>
</evidence>
<evidence type="ECO:0000256" key="5">
    <source>
        <dbReference type="ARBA" id="ARBA00022958"/>
    </source>
</evidence>
<gene>
    <name evidence="9" type="ORF">METZ01_LOCUS171892</name>
</gene>
<evidence type="ECO:0000256" key="7">
    <source>
        <dbReference type="ARBA" id="ARBA00023211"/>
    </source>
</evidence>
<feature type="domain" description="Coenzyme F420:L-glutamate ligase-like" evidence="8">
    <location>
        <begin position="18"/>
        <end position="238"/>
    </location>
</feature>
<keyword evidence="6" id="KW-0342">GTP-binding</keyword>
<dbReference type="Gene3D" id="3.30.1330.100">
    <property type="entry name" value="CofE-like"/>
    <property type="match status" value="1"/>
</dbReference>
<evidence type="ECO:0000259" key="8">
    <source>
        <dbReference type="Pfam" id="PF01996"/>
    </source>
</evidence>